<evidence type="ECO:0000313" key="2">
    <source>
        <dbReference type="EMBL" id="MDT0558875.1"/>
    </source>
</evidence>
<reference evidence="2 3" key="1">
    <citation type="submission" date="2023-09" db="EMBL/GenBank/DDBJ databases">
        <authorList>
            <person name="Rey-Velasco X."/>
        </authorList>
    </citation>
    <scope>NUCLEOTIDE SEQUENCE [LARGE SCALE GENOMIC DNA]</scope>
    <source>
        <strain evidence="2 3">W332</strain>
    </source>
</reference>
<accession>A0ABU2YL41</accession>
<dbReference type="Pfam" id="PF12680">
    <property type="entry name" value="SnoaL_2"/>
    <property type="match status" value="1"/>
</dbReference>
<evidence type="ECO:0000259" key="1">
    <source>
        <dbReference type="Pfam" id="PF12680"/>
    </source>
</evidence>
<gene>
    <name evidence="2" type="ORF">RM697_09455</name>
</gene>
<keyword evidence="3" id="KW-1185">Reference proteome</keyword>
<sequence>MKNVIEKFYEAFNNKDAKTMISFYNDDIVFKDPAFGTLKGEQAKNMWLMLCQSQKNNDFKVTVSNIKYAKNEATAQWEAFYIFSKTGRKVHNKINGHFIFKDNTIISHIDDFNLHKWAKQALGFKGWLLGGTSFFKDKLQKQTNTLLKTFEKNQR</sequence>
<dbReference type="Gene3D" id="3.10.450.50">
    <property type="match status" value="1"/>
</dbReference>
<feature type="domain" description="SnoaL-like" evidence="1">
    <location>
        <begin position="5"/>
        <end position="108"/>
    </location>
</feature>
<dbReference type="Proteomes" id="UP001259492">
    <property type="component" value="Unassembled WGS sequence"/>
</dbReference>
<evidence type="ECO:0000313" key="3">
    <source>
        <dbReference type="Proteomes" id="UP001259492"/>
    </source>
</evidence>
<dbReference type="InterPro" id="IPR032710">
    <property type="entry name" value="NTF2-like_dom_sf"/>
</dbReference>
<dbReference type="InterPro" id="IPR037401">
    <property type="entry name" value="SnoaL-like"/>
</dbReference>
<proteinExistence type="predicted"/>
<name>A0ABU2YL41_9FLAO</name>
<dbReference type="RefSeq" id="WP_311427640.1">
    <property type="nucleotide sequence ID" value="NZ_JAVRIA010000004.1"/>
</dbReference>
<protein>
    <submittedName>
        <fullName evidence="2">Nuclear transport factor 2 family protein</fullName>
    </submittedName>
</protein>
<organism evidence="2 3">
    <name type="scientific">Microcosmobacter mediterraneus</name>
    <dbReference type="NCBI Taxonomy" id="3075607"/>
    <lineage>
        <taxon>Bacteria</taxon>
        <taxon>Pseudomonadati</taxon>
        <taxon>Bacteroidota</taxon>
        <taxon>Flavobacteriia</taxon>
        <taxon>Flavobacteriales</taxon>
        <taxon>Flavobacteriaceae</taxon>
        <taxon>Microcosmobacter</taxon>
    </lineage>
</organism>
<dbReference type="SUPFAM" id="SSF54427">
    <property type="entry name" value="NTF2-like"/>
    <property type="match status" value="1"/>
</dbReference>
<comment type="caution">
    <text evidence="2">The sequence shown here is derived from an EMBL/GenBank/DDBJ whole genome shotgun (WGS) entry which is preliminary data.</text>
</comment>
<dbReference type="EMBL" id="JAVRIA010000004">
    <property type="protein sequence ID" value="MDT0558875.1"/>
    <property type="molecule type" value="Genomic_DNA"/>
</dbReference>